<proteinExistence type="predicted"/>
<dbReference type="PANTHER" id="PTHR33627">
    <property type="entry name" value="TRANSPOSASE"/>
    <property type="match status" value="1"/>
</dbReference>
<protein>
    <submittedName>
        <fullName evidence="2">SRSO17 transposase</fullName>
    </submittedName>
</protein>
<gene>
    <name evidence="2" type="ORF">F4556_000159</name>
</gene>
<dbReference type="InterPro" id="IPR039365">
    <property type="entry name" value="IS701-like"/>
</dbReference>
<evidence type="ECO:0000313" key="3">
    <source>
        <dbReference type="Proteomes" id="UP000573327"/>
    </source>
</evidence>
<evidence type="ECO:0000259" key="1">
    <source>
        <dbReference type="Pfam" id="PF13546"/>
    </source>
</evidence>
<reference evidence="2 3" key="1">
    <citation type="submission" date="2020-08" db="EMBL/GenBank/DDBJ databases">
        <title>Sequencing the genomes of 1000 actinobacteria strains.</title>
        <authorList>
            <person name="Klenk H.-P."/>
        </authorList>
    </citation>
    <scope>NUCLEOTIDE SEQUENCE [LARGE SCALE GENOMIC DNA]</scope>
    <source>
        <strain evidence="2 3">DSM 44786</strain>
    </source>
</reference>
<dbReference type="AlphaFoldDB" id="A0A7W7WFQ0"/>
<evidence type="ECO:0000313" key="2">
    <source>
        <dbReference type="EMBL" id="MBB4944624.1"/>
    </source>
</evidence>
<feature type="domain" description="Transposase IS701-like DDE" evidence="1">
    <location>
        <begin position="34"/>
        <end position="245"/>
    </location>
</feature>
<accession>A0A7W7WFQ0</accession>
<dbReference type="Proteomes" id="UP000573327">
    <property type="component" value="Unassembled WGS sequence"/>
</dbReference>
<dbReference type="NCBIfam" id="NF033540">
    <property type="entry name" value="transpos_IS701"/>
    <property type="match status" value="1"/>
</dbReference>
<dbReference type="EMBL" id="JACHJR010000001">
    <property type="protein sequence ID" value="MBB4944624.1"/>
    <property type="molecule type" value="Genomic_DNA"/>
</dbReference>
<keyword evidence="3" id="KW-1185">Reference proteome</keyword>
<dbReference type="PANTHER" id="PTHR33627:SF1">
    <property type="entry name" value="TRANSPOSASE"/>
    <property type="match status" value="1"/>
</dbReference>
<dbReference type="InterPro" id="IPR038721">
    <property type="entry name" value="IS701-like_DDE_dom"/>
</dbReference>
<dbReference type="SUPFAM" id="SSF53098">
    <property type="entry name" value="Ribonuclease H-like"/>
    <property type="match status" value="1"/>
</dbReference>
<comment type="caution">
    <text evidence="2">The sequence shown here is derived from an EMBL/GenBank/DDBJ whole genome shotgun (WGS) entry which is preliminary data.</text>
</comment>
<dbReference type="InterPro" id="IPR012337">
    <property type="entry name" value="RNaseH-like_sf"/>
</dbReference>
<organism evidence="2 3">
    <name type="scientific">Kitasatospora gansuensis</name>
    <dbReference type="NCBI Taxonomy" id="258050"/>
    <lineage>
        <taxon>Bacteria</taxon>
        <taxon>Bacillati</taxon>
        <taxon>Actinomycetota</taxon>
        <taxon>Actinomycetes</taxon>
        <taxon>Kitasatosporales</taxon>
        <taxon>Streptomycetaceae</taxon>
        <taxon>Kitasatospora</taxon>
    </lineage>
</organism>
<dbReference type="Pfam" id="PF13546">
    <property type="entry name" value="DDE_5"/>
    <property type="match status" value="1"/>
</dbReference>
<sequence length="440" mass="49219">MRTTNDHAAASDVGVVPGHWQEAFEGLMSRIASRFPRVEPRRRVRQLISGLLSDLPRKNCWTLAEHAGDATPDGMQHLLHRAKWEADAIRDDIRAYVVEHLHDTEAVLVVDETGDLKKGTATVGVQRQYTGTAGRIENAQVAVYLVYSAARGHAAIDRALYVPRSWTEDPARCRGAGIPDGLAFATKPQLAARMVARALDAGTPARWVAGDEVYGDNPHLRAALEDRRTGYVLAVSSTHPLVTHAGKFQAKTLAARIPERAWQRLSAGAGAKGERYYDWAEVDIHGPTGSLGHWRLMVRRNRRTGELAFYRCFSPRPVPLSALVRVAGRRWTAEETFQASKGPTGLDEHQVRRWTSWHRWVTLAMLAHAFLAVTAAAERRDRPAPDGLIALTGNEIQHLFAALISPVHDLAHRLRWSRWRRQHQARSRDCHYRRQAASQP</sequence>
<name>A0A7W7WFQ0_9ACTN</name>